<keyword evidence="6" id="KW-1003">Cell membrane</keyword>
<dbReference type="Proteomes" id="UP000620139">
    <property type="component" value="Unassembled WGS sequence"/>
</dbReference>
<dbReference type="PRINTS" id="PR00326">
    <property type="entry name" value="GTP1OBG"/>
</dbReference>
<keyword evidence="5 6" id="KW-0342">GTP-binding</keyword>
<keyword evidence="4 6" id="KW-0694">RNA-binding</keyword>
<evidence type="ECO:0000259" key="10">
    <source>
        <dbReference type="PROSITE" id="PS51713"/>
    </source>
</evidence>
<dbReference type="Gene3D" id="3.30.300.20">
    <property type="match status" value="1"/>
</dbReference>
<dbReference type="NCBIfam" id="TIGR00231">
    <property type="entry name" value="small_GTP"/>
    <property type="match status" value="1"/>
</dbReference>
<dbReference type="Pfam" id="PF07650">
    <property type="entry name" value="KH_2"/>
    <property type="match status" value="1"/>
</dbReference>
<dbReference type="GO" id="GO:0005525">
    <property type="term" value="F:GTP binding"/>
    <property type="evidence" value="ECO:0007669"/>
    <property type="project" value="UniProtKB-UniRule"/>
</dbReference>
<dbReference type="PANTHER" id="PTHR42698">
    <property type="entry name" value="GTPASE ERA"/>
    <property type="match status" value="1"/>
</dbReference>
<sequence>MNDVQTPVNPRCGLIAIVGRPNVGKSTLLNALVGQKVSITSKKAQTTRHRITGVRTRGETQFVFVDTPGFQTRHGNALNRNLNRTVTGALADVDLVLLVVEAGRFGLDDAKVLSLLPPGKPAVLVANKLDAVHRRADLLPWLKDMQERHAFAEFVPLSARKAADVDRLYDILSPYLPEQPWFFEEDALTDRSERFLASELIREKLFRLTGDELPYSCTVVIDRWEEEAPDPVADSKPLAPGLPALPAAPGAARRRIAATIVVEREAHKGMVIGQGGERLKRIGTEARQELERLTESRVFLELFVKVRSGWADSEEHLRSYGYE</sequence>
<feature type="region of interest" description="G3" evidence="7">
    <location>
        <begin position="66"/>
        <end position="69"/>
    </location>
</feature>
<feature type="region of interest" description="G5" evidence="7">
    <location>
        <begin position="157"/>
        <end position="159"/>
    </location>
</feature>
<evidence type="ECO:0000256" key="1">
    <source>
        <dbReference type="ARBA" id="ARBA00007921"/>
    </source>
</evidence>
<feature type="binding site" evidence="6">
    <location>
        <begin position="127"/>
        <end position="130"/>
    </location>
    <ligand>
        <name>GTP</name>
        <dbReference type="ChEBI" id="CHEBI:37565"/>
    </ligand>
</feature>
<organism evidence="11 12">
    <name type="scientific">Inhella gelatinilytica</name>
    <dbReference type="NCBI Taxonomy" id="2795030"/>
    <lineage>
        <taxon>Bacteria</taxon>
        <taxon>Pseudomonadati</taxon>
        <taxon>Pseudomonadota</taxon>
        <taxon>Betaproteobacteria</taxon>
        <taxon>Burkholderiales</taxon>
        <taxon>Sphaerotilaceae</taxon>
        <taxon>Inhella</taxon>
    </lineage>
</organism>
<dbReference type="InterPro" id="IPR005662">
    <property type="entry name" value="GTPase_Era-like"/>
</dbReference>
<reference evidence="11" key="1">
    <citation type="submission" date="2020-12" db="EMBL/GenBank/DDBJ databases">
        <title>The genome sequence of Inhella sp. 4Y17.</title>
        <authorList>
            <person name="Liu Y."/>
        </authorList>
    </citation>
    <scope>NUCLEOTIDE SEQUENCE</scope>
    <source>
        <strain evidence="11">4Y10</strain>
    </source>
</reference>
<dbReference type="Pfam" id="PF01926">
    <property type="entry name" value="MMR_HSR1"/>
    <property type="match status" value="1"/>
</dbReference>
<keyword evidence="12" id="KW-1185">Reference proteome</keyword>
<dbReference type="GO" id="GO:0005886">
    <property type="term" value="C:plasma membrane"/>
    <property type="evidence" value="ECO:0007669"/>
    <property type="project" value="UniProtKB-SubCell"/>
</dbReference>
<evidence type="ECO:0000313" key="12">
    <source>
        <dbReference type="Proteomes" id="UP000620139"/>
    </source>
</evidence>
<evidence type="ECO:0000256" key="5">
    <source>
        <dbReference type="ARBA" id="ARBA00023134"/>
    </source>
</evidence>
<dbReference type="InterPro" id="IPR005225">
    <property type="entry name" value="Small_GTP-bd"/>
</dbReference>
<comment type="caution">
    <text evidence="11">The sequence shown here is derived from an EMBL/GenBank/DDBJ whole genome shotgun (WGS) entry which is preliminary data.</text>
</comment>
<dbReference type="InterPro" id="IPR030388">
    <property type="entry name" value="G_ERA_dom"/>
</dbReference>
<dbReference type="InterPro" id="IPR004044">
    <property type="entry name" value="KH_dom_type_2"/>
</dbReference>
<dbReference type="GO" id="GO:0005829">
    <property type="term" value="C:cytosol"/>
    <property type="evidence" value="ECO:0007669"/>
    <property type="project" value="TreeGrafter"/>
</dbReference>
<protein>
    <recommendedName>
        <fullName evidence="2 6">GTPase Era</fullName>
    </recommendedName>
</protein>
<dbReference type="InterPro" id="IPR006073">
    <property type="entry name" value="GTP-bd"/>
</dbReference>
<comment type="similarity">
    <text evidence="1 6 7 8">Belongs to the TRAFAC class TrmE-Era-EngA-EngB-Septin-like GTPase superfamily. Era GTPase family.</text>
</comment>
<evidence type="ECO:0000259" key="9">
    <source>
        <dbReference type="PROSITE" id="PS50823"/>
    </source>
</evidence>
<comment type="subunit">
    <text evidence="6">Monomer.</text>
</comment>
<comment type="subcellular location">
    <subcellularLocation>
        <location evidence="6">Cytoplasm</location>
    </subcellularLocation>
    <subcellularLocation>
        <location evidence="6">Cell membrane</location>
        <topology evidence="6">Peripheral membrane protein</topology>
    </subcellularLocation>
</comment>
<dbReference type="CDD" id="cd22534">
    <property type="entry name" value="KH-II_Era"/>
    <property type="match status" value="1"/>
</dbReference>
<dbReference type="PROSITE" id="PS50823">
    <property type="entry name" value="KH_TYPE_2"/>
    <property type="match status" value="1"/>
</dbReference>
<evidence type="ECO:0000256" key="4">
    <source>
        <dbReference type="ARBA" id="ARBA00022884"/>
    </source>
</evidence>
<dbReference type="GO" id="GO:0043024">
    <property type="term" value="F:ribosomal small subunit binding"/>
    <property type="evidence" value="ECO:0007669"/>
    <property type="project" value="TreeGrafter"/>
</dbReference>
<evidence type="ECO:0000256" key="7">
    <source>
        <dbReference type="PROSITE-ProRule" id="PRU01050"/>
    </source>
</evidence>
<gene>
    <name evidence="6 11" type="primary">era</name>
    <name evidence="11" type="ORF">I7X43_10580</name>
</gene>
<dbReference type="NCBIfam" id="NF000908">
    <property type="entry name" value="PRK00089.1"/>
    <property type="match status" value="1"/>
</dbReference>
<name>A0A931NB82_9BURK</name>
<feature type="region of interest" description="G1" evidence="7">
    <location>
        <begin position="19"/>
        <end position="26"/>
    </location>
</feature>
<dbReference type="SUPFAM" id="SSF54814">
    <property type="entry name" value="Prokaryotic type KH domain (KH-domain type II)"/>
    <property type="match status" value="1"/>
</dbReference>
<dbReference type="PROSITE" id="PS51713">
    <property type="entry name" value="G_ERA"/>
    <property type="match status" value="1"/>
</dbReference>
<keyword evidence="6" id="KW-0699">rRNA-binding</keyword>
<dbReference type="NCBIfam" id="TIGR00436">
    <property type="entry name" value="era"/>
    <property type="match status" value="1"/>
</dbReference>
<evidence type="ECO:0000256" key="3">
    <source>
        <dbReference type="ARBA" id="ARBA00022741"/>
    </source>
</evidence>
<dbReference type="Gene3D" id="3.40.50.300">
    <property type="entry name" value="P-loop containing nucleotide triphosphate hydrolases"/>
    <property type="match status" value="1"/>
</dbReference>
<feature type="domain" description="KH type-2" evidence="9">
    <location>
        <begin position="255"/>
        <end position="308"/>
    </location>
</feature>
<dbReference type="InterPro" id="IPR027417">
    <property type="entry name" value="P-loop_NTPase"/>
</dbReference>
<dbReference type="GO" id="GO:0000028">
    <property type="term" value="P:ribosomal small subunit assembly"/>
    <property type="evidence" value="ECO:0007669"/>
    <property type="project" value="TreeGrafter"/>
</dbReference>
<keyword evidence="3 6" id="KW-0547">Nucleotide-binding</keyword>
<evidence type="ECO:0000256" key="8">
    <source>
        <dbReference type="RuleBase" id="RU003761"/>
    </source>
</evidence>
<proteinExistence type="inferred from homology"/>
<dbReference type="GO" id="GO:0003924">
    <property type="term" value="F:GTPase activity"/>
    <property type="evidence" value="ECO:0007669"/>
    <property type="project" value="UniProtKB-UniRule"/>
</dbReference>
<dbReference type="HAMAP" id="MF_00367">
    <property type="entry name" value="GTPase_Era"/>
    <property type="match status" value="1"/>
</dbReference>
<feature type="binding site" evidence="6">
    <location>
        <begin position="19"/>
        <end position="26"/>
    </location>
    <ligand>
        <name>GTP</name>
        <dbReference type="ChEBI" id="CHEBI:37565"/>
    </ligand>
</feature>
<feature type="domain" description="Era-type G" evidence="10">
    <location>
        <begin position="11"/>
        <end position="178"/>
    </location>
</feature>
<evidence type="ECO:0000313" key="11">
    <source>
        <dbReference type="EMBL" id="MBH9553293.1"/>
    </source>
</evidence>
<evidence type="ECO:0000256" key="2">
    <source>
        <dbReference type="ARBA" id="ARBA00020484"/>
    </source>
</evidence>
<dbReference type="SUPFAM" id="SSF52540">
    <property type="entry name" value="P-loop containing nucleoside triphosphate hydrolases"/>
    <property type="match status" value="1"/>
</dbReference>
<dbReference type="EMBL" id="JAEDAL010000004">
    <property type="protein sequence ID" value="MBH9553293.1"/>
    <property type="molecule type" value="Genomic_DNA"/>
</dbReference>
<feature type="binding site" evidence="6">
    <location>
        <begin position="66"/>
        <end position="70"/>
    </location>
    <ligand>
        <name>GTP</name>
        <dbReference type="ChEBI" id="CHEBI:37565"/>
    </ligand>
</feature>
<dbReference type="PANTHER" id="PTHR42698:SF1">
    <property type="entry name" value="GTPASE ERA, MITOCHONDRIAL"/>
    <property type="match status" value="1"/>
</dbReference>
<feature type="region of interest" description="G4" evidence="7">
    <location>
        <begin position="127"/>
        <end position="130"/>
    </location>
</feature>
<accession>A0A931NB82</accession>
<keyword evidence="6" id="KW-0690">Ribosome biogenesis</keyword>
<keyword evidence="6" id="KW-0472">Membrane</keyword>
<dbReference type="InterPro" id="IPR015946">
    <property type="entry name" value="KH_dom-like_a/b"/>
</dbReference>
<feature type="region of interest" description="G2" evidence="7">
    <location>
        <begin position="45"/>
        <end position="49"/>
    </location>
</feature>
<dbReference type="RefSeq" id="WP_198100896.1">
    <property type="nucleotide sequence ID" value="NZ_JAEDAL010000004.1"/>
</dbReference>
<dbReference type="GO" id="GO:0070181">
    <property type="term" value="F:small ribosomal subunit rRNA binding"/>
    <property type="evidence" value="ECO:0007669"/>
    <property type="project" value="UniProtKB-UniRule"/>
</dbReference>
<keyword evidence="6" id="KW-0963">Cytoplasm</keyword>
<dbReference type="InterPro" id="IPR009019">
    <property type="entry name" value="KH_sf_prok-type"/>
</dbReference>
<dbReference type="CDD" id="cd04163">
    <property type="entry name" value="Era"/>
    <property type="match status" value="1"/>
</dbReference>
<comment type="function">
    <text evidence="6">An essential GTPase that binds both GDP and GTP, with rapid nucleotide exchange. Plays a role in 16S rRNA processing and 30S ribosomal subunit biogenesis and possibly also in cell cycle regulation and energy metabolism.</text>
</comment>
<dbReference type="AlphaFoldDB" id="A0A931NB82"/>
<evidence type="ECO:0000256" key="6">
    <source>
        <dbReference type="HAMAP-Rule" id="MF_00367"/>
    </source>
</evidence>